<evidence type="ECO:0000256" key="2">
    <source>
        <dbReference type="ARBA" id="ARBA00022679"/>
    </source>
</evidence>
<organism evidence="6 7">
    <name type="scientific">Ceutorhynchus assimilis</name>
    <name type="common">cabbage seed weevil</name>
    <dbReference type="NCBI Taxonomy" id="467358"/>
    <lineage>
        <taxon>Eukaryota</taxon>
        <taxon>Metazoa</taxon>
        <taxon>Ecdysozoa</taxon>
        <taxon>Arthropoda</taxon>
        <taxon>Hexapoda</taxon>
        <taxon>Insecta</taxon>
        <taxon>Pterygota</taxon>
        <taxon>Neoptera</taxon>
        <taxon>Endopterygota</taxon>
        <taxon>Coleoptera</taxon>
        <taxon>Polyphaga</taxon>
        <taxon>Cucujiformia</taxon>
        <taxon>Curculionidae</taxon>
        <taxon>Ceutorhynchinae</taxon>
        <taxon>Ceutorhynchus</taxon>
    </lineage>
</organism>
<name>A0A9N9MP53_9CUCU</name>
<dbReference type="GO" id="GO:0031314">
    <property type="term" value="C:extrinsic component of mitochondrial inner membrane"/>
    <property type="evidence" value="ECO:0007669"/>
    <property type="project" value="UniProtKB-UniRule"/>
</dbReference>
<feature type="binding site" evidence="5">
    <location>
        <position position="91"/>
    </location>
    <ligand>
        <name>S-adenosyl-L-methionine</name>
        <dbReference type="ChEBI" id="CHEBI:59789"/>
    </ligand>
</feature>
<keyword evidence="7" id="KW-1185">Reference proteome</keyword>
<protein>
    <recommendedName>
        <fullName evidence="5">Ubiquinone biosynthesis O-methyltransferase, mitochondrial</fullName>
    </recommendedName>
    <alternativeName>
        <fullName evidence="5">3-demethylubiquinol 3-O-methyltransferase</fullName>
        <ecNumber evidence="5">2.1.1.64</ecNumber>
    </alternativeName>
    <alternativeName>
        <fullName evidence="5">3-demethylubiquinone 3-O-methyltransferase</fullName>
        <ecNumber evidence="5">2.1.1.-</ecNumber>
    </alternativeName>
    <alternativeName>
        <fullName evidence="5">Polyprenyldihydroxybenzoate methyltransferase</fullName>
        <ecNumber evidence="5">2.1.1.114</ecNumber>
    </alternativeName>
</protein>
<dbReference type="Pfam" id="PF13489">
    <property type="entry name" value="Methyltransf_23"/>
    <property type="match status" value="1"/>
</dbReference>
<dbReference type="CDD" id="cd02440">
    <property type="entry name" value="AdoMet_MTases"/>
    <property type="match status" value="1"/>
</dbReference>
<evidence type="ECO:0000256" key="3">
    <source>
        <dbReference type="ARBA" id="ARBA00022688"/>
    </source>
</evidence>
<keyword evidence="2 5" id="KW-0808">Transferase</keyword>
<comment type="cofactor">
    <cofactor evidence="5">
        <name>Mg(2+)</name>
        <dbReference type="ChEBI" id="CHEBI:18420"/>
    </cofactor>
</comment>
<dbReference type="SUPFAM" id="SSF53335">
    <property type="entry name" value="S-adenosyl-L-methionine-dependent methyltransferases"/>
    <property type="match status" value="1"/>
</dbReference>
<keyword evidence="5" id="KW-0460">Magnesium</keyword>
<dbReference type="GO" id="GO:0061542">
    <property type="term" value="F:3-demethylubiquinol 3-O-methyltransferase activity"/>
    <property type="evidence" value="ECO:0007669"/>
    <property type="project" value="UniProtKB-UniRule"/>
</dbReference>
<evidence type="ECO:0000313" key="7">
    <source>
        <dbReference type="Proteomes" id="UP001152799"/>
    </source>
</evidence>
<feature type="binding site" evidence="5">
    <location>
        <position position="57"/>
    </location>
    <ligand>
        <name>S-adenosyl-L-methionine</name>
        <dbReference type="ChEBI" id="CHEBI:59789"/>
    </ligand>
</feature>
<dbReference type="Gene3D" id="3.40.50.150">
    <property type="entry name" value="Vaccinia Virus protein VP39"/>
    <property type="match status" value="1"/>
</dbReference>
<dbReference type="EC" id="2.1.1.114" evidence="5"/>
<reference evidence="6" key="1">
    <citation type="submission" date="2022-01" db="EMBL/GenBank/DDBJ databases">
        <authorList>
            <person name="King R."/>
        </authorList>
    </citation>
    <scope>NUCLEOTIDE SEQUENCE</scope>
</reference>
<dbReference type="NCBIfam" id="TIGR01983">
    <property type="entry name" value="UbiG"/>
    <property type="match status" value="1"/>
</dbReference>
<evidence type="ECO:0000256" key="5">
    <source>
        <dbReference type="HAMAP-Rule" id="MF_03190"/>
    </source>
</evidence>
<feature type="binding site" evidence="5">
    <location>
        <position position="161"/>
    </location>
    <ligand>
        <name>Mg(2+)</name>
        <dbReference type="ChEBI" id="CHEBI:18420"/>
    </ligand>
</feature>
<dbReference type="InterPro" id="IPR010233">
    <property type="entry name" value="UbiG_MeTrfase"/>
</dbReference>
<feature type="binding site" evidence="5">
    <location>
        <position position="157"/>
    </location>
    <ligand>
        <name>Mg(2+)</name>
        <dbReference type="ChEBI" id="CHEBI:18420"/>
    </ligand>
</feature>
<keyword evidence="5" id="KW-0479">Metal-binding</keyword>
<feature type="binding site" evidence="5">
    <location>
        <position position="160"/>
    </location>
    <ligand>
        <name>Mg(2+)</name>
        <dbReference type="ChEBI" id="CHEBI:18420"/>
    </ligand>
</feature>
<evidence type="ECO:0000256" key="1">
    <source>
        <dbReference type="ARBA" id="ARBA00022603"/>
    </source>
</evidence>
<dbReference type="AlphaFoldDB" id="A0A9N9MP53"/>
<comment type="subcellular location">
    <subcellularLocation>
        <location evidence="5">Mitochondrion inner membrane</location>
        <topology evidence="5">Peripheral membrane protein</topology>
        <orientation evidence="5">Matrix side</orientation>
    </subcellularLocation>
</comment>
<comment type="catalytic activity">
    <reaction evidence="5">
        <text>a 3,4-dihydroxy-5-(all-trans-polyprenyl)benzoate + S-adenosyl-L-methionine = a 4-hydroxy-3-methoxy-5-(all-trans-polyprenyl)benzoate + S-adenosyl-L-homocysteine + H(+)</text>
        <dbReference type="Rhea" id="RHEA:44452"/>
        <dbReference type="Rhea" id="RHEA-COMP:10930"/>
        <dbReference type="Rhea" id="RHEA-COMP:10931"/>
        <dbReference type="ChEBI" id="CHEBI:15378"/>
        <dbReference type="ChEBI" id="CHEBI:57856"/>
        <dbReference type="ChEBI" id="CHEBI:59789"/>
        <dbReference type="ChEBI" id="CHEBI:64694"/>
        <dbReference type="ChEBI" id="CHEBI:84443"/>
        <dbReference type="EC" id="2.1.1.114"/>
    </reaction>
</comment>
<keyword evidence="3 5" id="KW-0831">Ubiquinone biosynthesis</keyword>
<dbReference type="EC" id="2.1.1.-" evidence="5"/>
<feature type="binding site" evidence="5">
    <location>
        <position position="156"/>
    </location>
    <ligand>
        <name>S-adenosyl-L-methionine</name>
        <dbReference type="ChEBI" id="CHEBI:59789"/>
    </ligand>
</feature>
<evidence type="ECO:0000313" key="6">
    <source>
        <dbReference type="EMBL" id="CAG9768713.1"/>
    </source>
</evidence>
<feature type="binding site" evidence="5">
    <location>
        <position position="112"/>
    </location>
    <ligand>
        <name>S-adenosyl-L-methionine</name>
        <dbReference type="ChEBI" id="CHEBI:59789"/>
    </ligand>
</feature>
<dbReference type="GO" id="GO:0032259">
    <property type="term" value="P:methylation"/>
    <property type="evidence" value="ECO:0007669"/>
    <property type="project" value="UniProtKB-KW"/>
</dbReference>
<keyword evidence="5" id="KW-0472">Membrane</keyword>
<dbReference type="PANTHER" id="PTHR43464">
    <property type="entry name" value="METHYLTRANSFERASE"/>
    <property type="match status" value="1"/>
</dbReference>
<dbReference type="Proteomes" id="UP001152799">
    <property type="component" value="Chromosome 5"/>
</dbReference>
<dbReference type="GO" id="GO:0046872">
    <property type="term" value="F:metal ion binding"/>
    <property type="evidence" value="ECO:0007669"/>
    <property type="project" value="UniProtKB-KW"/>
</dbReference>
<evidence type="ECO:0000256" key="4">
    <source>
        <dbReference type="ARBA" id="ARBA00022691"/>
    </source>
</evidence>
<accession>A0A9N9MP53</accession>
<comment type="subunit">
    <text evidence="5">Component of a multi-subunit COQ enzyme complex.</text>
</comment>
<keyword evidence="5" id="KW-0496">Mitochondrion</keyword>
<comment type="pathway">
    <text evidence="5">Cofactor biosynthesis; ubiquinone biosynthesis.</text>
</comment>
<dbReference type="OrthoDB" id="6815431at2759"/>
<dbReference type="GO" id="GO:0010420">
    <property type="term" value="F:polyprenyldihydroxybenzoate methyltransferase activity"/>
    <property type="evidence" value="ECO:0007669"/>
    <property type="project" value="UniProtKB-UniRule"/>
</dbReference>
<gene>
    <name evidence="5" type="primary">coq3</name>
    <name evidence="6" type="ORF">CEUTPL_LOCUS9237</name>
</gene>
<sequence>MRNLLTRITSLPSAVQIRLVSSVTTVDAKEIEFFQQTSDWWDKSGSMRPLHSMNKLRIPLIRDGLINQGTALKENLETATPLKGLSVLDIGCGGGILSEPLARLGAQVTGIDANPNIIEVAKKHAESNHLAINYLYTSIEDFCKDNQEKYHAIAASEILEHVTEKEAFIRACVTCLKPSGSIFITTLNKTMFTNILGIYVAENVLKLVPRGTHQFEKCIKTHHLQRLLEDNNIQTKLIHGLFYNICTNNWSWCSDQSINYCIHAIKC</sequence>
<comment type="function">
    <text evidence="5">O-methyltransferase required for two non-consecutive steps during ubiquinone biosynthesis. Catalyzes the 2 O-methylation of 3,4-dihydroxy-5-(all-trans-polyprenyl)benzoic acid into 4-hydroxy-3-methoxy-5-(all-trans-polyprenyl)benzoic acid. Also catalyzes the last step of ubiquinone biosynthesis by mediating methylation of 3-demethylubiquinone into ubiquinone. Also able to mediate the methylation of 3-demethylubiquinol into ubiquinol.</text>
</comment>
<proteinExistence type="inferred from homology"/>
<keyword evidence="5" id="KW-0999">Mitochondrion inner membrane</keyword>
<dbReference type="PANTHER" id="PTHR43464:SF19">
    <property type="entry name" value="UBIQUINONE BIOSYNTHESIS O-METHYLTRANSFERASE, MITOCHONDRIAL"/>
    <property type="match status" value="1"/>
</dbReference>
<dbReference type="EMBL" id="OU892281">
    <property type="protein sequence ID" value="CAG9768713.1"/>
    <property type="molecule type" value="Genomic_DNA"/>
</dbReference>
<dbReference type="EC" id="2.1.1.64" evidence="5"/>
<dbReference type="HAMAP" id="MF_00472">
    <property type="entry name" value="UbiG"/>
    <property type="match status" value="1"/>
</dbReference>
<comment type="catalytic activity">
    <reaction evidence="5">
        <text>a 3-demethylubiquinone + S-adenosyl-L-methionine = a ubiquinone + S-adenosyl-L-homocysteine</text>
        <dbReference type="Rhea" id="RHEA:81215"/>
        <dbReference type="Rhea" id="RHEA-COMP:9565"/>
        <dbReference type="Rhea" id="RHEA-COMP:19654"/>
        <dbReference type="ChEBI" id="CHEBI:16389"/>
        <dbReference type="ChEBI" id="CHEBI:57856"/>
        <dbReference type="ChEBI" id="CHEBI:59789"/>
        <dbReference type="ChEBI" id="CHEBI:231825"/>
    </reaction>
</comment>
<dbReference type="InterPro" id="IPR029063">
    <property type="entry name" value="SAM-dependent_MTases_sf"/>
</dbReference>
<keyword evidence="4 5" id="KW-0949">S-adenosyl-L-methionine</keyword>
<comment type="catalytic activity">
    <reaction evidence="5">
        <text>a 3-demethylubiquinol + S-adenosyl-L-methionine = a ubiquinol + S-adenosyl-L-homocysteine + H(+)</text>
        <dbReference type="Rhea" id="RHEA:44380"/>
        <dbReference type="Rhea" id="RHEA-COMP:9566"/>
        <dbReference type="Rhea" id="RHEA-COMP:10914"/>
        <dbReference type="ChEBI" id="CHEBI:15378"/>
        <dbReference type="ChEBI" id="CHEBI:17976"/>
        <dbReference type="ChEBI" id="CHEBI:57856"/>
        <dbReference type="ChEBI" id="CHEBI:59789"/>
        <dbReference type="ChEBI" id="CHEBI:84422"/>
        <dbReference type="EC" id="2.1.1.64"/>
    </reaction>
</comment>
<keyword evidence="1 5" id="KW-0489">Methyltransferase</keyword>
<comment type="similarity">
    <text evidence="5">Belongs to the class I-like SAM-binding methyltransferase superfamily. UbiG/COQ3 family.</text>
</comment>